<gene>
    <name evidence="1" type="ORF">S03H2_67884</name>
</gene>
<dbReference type="EMBL" id="BARU01044530">
    <property type="protein sequence ID" value="GAH78673.1"/>
    <property type="molecule type" value="Genomic_DNA"/>
</dbReference>
<comment type="caution">
    <text evidence="1">The sequence shown here is derived from an EMBL/GenBank/DDBJ whole genome shotgun (WGS) entry which is preliminary data.</text>
</comment>
<feature type="non-terminal residue" evidence="1">
    <location>
        <position position="1"/>
    </location>
</feature>
<proteinExistence type="predicted"/>
<dbReference type="AlphaFoldDB" id="X1K9D3"/>
<reference evidence="1" key="1">
    <citation type="journal article" date="2014" name="Front. Microbiol.">
        <title>High frequency of phylogenetically diverse reductive dehalogenase-homologous genes in deep subseafloor sedimentary metagenomes.</title>
        <authorList>
            <person name="Kawai M."/>
            <person name="Futagami T."/>
            <person name="Toyoda A."/>
            <person name="Takaki Y."/>
            <person name="Nishi S."/>
            <person name="Hori S."/>
            <person name="Arai W."/>
            <person name="Tsubouchi T."/>
            <person name="Morono Y."/>
            <person name="Uchiyama I."/>
            <person name="Ito T."/>
            <person name="Fujiyama A."/>
            <person name="Inagaki F."/>
            <person name="Takami H."/>
        </authorList>
    </citation>
    <scope>NUCLEOTIDE SEQUENCE</scope>
    <source>
        <strain evidence="1">Expedition CK06-06</strain>
    </source>
</reference>
<name>X1K9D3_9ZZZZ</name>
<organism evidence="1">
    <name type="scientific">marine sediment metagenome</name>
    <dbReference type="NCBI Taxonomy" id="412755"/>
    <lineage>
        <taxon>unclassified sequences</taxon>
        <taxon>metagenomes</taxon>
        <taxon>ecological metagenomes</taxon>
    </lineage>
</organism>
<protein>
    <submittedName>
        <fullName evidence="1">Uncharacterized protein</fullName>
    </submittedName>
</protein>
<sequence length="29" mass="3242">ENELDVHGVIFRGRKGNPINAGFLPIHQL</sequence>
<evidence type="ECO:0000313" key="1">
    <source>
        <dbReference type="EMBL" id="GAH78673.1"/>
    </source>
</evidence>
<accession>X1K9D3</accession>